<proteinExistence type="predicted"/>
<evidence type="ECO:0008006" key="3">
    <source>
        <dbReference type="Google" id="ProtNLM"/>
    </source>
</evidence>
<keyword evidence="2" id="KW-1185">Reference proteome</keyword>
<gene>
    <name evidence="1" type="ORF">GCM10022406_27770</name>
</gene>
<reference evidence="2" key="1">
    <citation type="journal article" date="2019" name="Int. J. Syst. Evol. Microbiol.">
        <title>The Global Catalogue of Microorganisms (GCM) 10K type strain sequencing project: providing services to taxonomists for standard genome sequencing and annotation.</title>
        <authorList>
            <consortium name="The Broad Institute Genomics Platform"/>
            <consortium name="The Broad Institute Genome Sequencing Center for Infectious Disease"/>
            <person name="Wu L."/>
            <person name="Ma J."/>
        </authorList>
    </citation>
    <scope>NUCLEOTIDE SEQUENCE [LARGE SCALE GENOMIC DNA]</scope>
    <source>
        <strain evidence="2">JCM 17214</strain>
    </source>
</reference>
<dbReference type="EMBL" id="BAABDH010000074">
    <property type="protein sequence ID" value="GAA3943404.1"/>
    <property type="molecule type" value="Genomic_DNA"/>
</dbReference>
<sequence>MGRHRQSVSLSNQQQAYLTNFISSEILSRQQRNRALVLQHWQANLSVQDSAELLHLSIHRVYSMRRAYGEDGFQNYLHAIRRCGAPNKLTPKMETQLRRFTERATAKGKRVTLTALAKRVVELGYVDSICTVTIHKVLKQARATARAAAPQASRLLLHPAHQAKERAA</sequence>
<evidence type="ECO:0000313" key="2">
    <source>
        <dbReference type="Proteomes" id="UP001499909"/>
    </source>
</evidence>
<name>A0ABP7ND49_9BACT</name>
<accession>A0ABP7ND49</accession>
<dbReference type="Proteomes" id="UP001499909">
    <property type="component" value="Unassembled WGS sequence"/>
</dbReference>
<comment type="caution">
    <text evidence="1">The sequence shown here is derived from an EMBL/GenBank/DDBJ whole genome shotgun (WGS) entry which is preliminary data.</text>
</comment>
<evidence type="ECO:0000313" key="1">
    <source>
        <dbReference type="EMBL" id="GAA3943404.1"/>
    </source>
</evidence>
<organism evidence="1 2">
    <name type="scientific">Hymenobacter algoricola</name>
    <dbReference type="NCBI Taxonomy" id="486267"/>
    <lineage>
        <taxon>Bacteria</taxon>
        <taxon>Pseudomonadati</taxon>
        <taxon>Bacteroidota</taxon>
        <taxon>Cytophagia</taxon>
        <taxon>Cytophagales</taxon>
        <taxon>Hymenobacteraceae</taxon>
        <taxon>Hymenobacter</taxon>
    </lineage>
</organism>
<protein>
    <recommendedName>
        <fullName evidence="3">Helix-turn-helix domain-containing protein</fullName>
    </recommendedName>
</protein>
<dbReference type="SUPFAM" id="SSF46689">
    <property type="entry name" value="Homeodomain-like"/>
    <property type="match status" value="1"/>
</dbReference>
<dbReference type="InterPro" id="IPR009057">
    <property type="entry name" value="Homeodomain-like_sf"/>
</dbReference>